<keyword evidence="1" id="KW-1133">Transmembrane helix</keyword>
<dbReference type="InterPro" id="IPR038637">
    <property type="entry name" value="NPCBM_sf"/>
</dbReference>
<dbReference type="Proteomes" id="UP000189674">
    <property type="component" value="Chromosome"/>
</dbReference>
<protein>
    <submittedName>
        <fullName evidence="2">FecR protein</fullName>
    </submittedName>
</protein>
<gene>
    <name evidence="2" type="ORF">STSP2_02293</name>
</gene>
<keyword evidence="3" id="KW-1185">Reference proteome</keyword>
<evidence type="ECO:0000313" key="3">
    <source>
        <dbReference type="Proteomes" id="UP000189674"/>
    </source>
</evidence>
<proteinExistence type="predicted"/>
<dbReference type="InterPro" id="IPR012373">
    <property type="entry name" value="Ferrdict_sens_TM"/>
</dbReference>
<dbReference type="PANTHER" id="PTHR30273">
    <property type="entry name" value="PERIPLASMIC SIGNAL SENSOR AND SIGMA FACTOR ACTIVATOR FECR-RELATED"/>
    <property type="match status" value="1"/>
</dbReference>
<dbReference type="Gene3D" id="2.60.120.1060">
    <property type="entry name" value="NPCBM/NEW2 domain"/>
    <property type="match status" value="1"/>
</dbReference>
<dbReference type="EMBL" id="CP019791">
    <property type="protein sequence ID" value="AQT69106.1"/>
    <property type="molecule type" value="Genomic_DNA"/>
</dbReference>
<feature type="transmembrane region" description="Helical" evidence="1">
    <location>
        <begin position="121"/>
        <end position="140"/>
    </location>
</feature>
<sequence length="558" mass="62008">MALSAKQKKEIMDLLILSLDDKACRAELESLRNFLEESDEARDYYIQAVSVVENIRKMEWKPEKPQELPKCDDTLSHEVWQALAEQEKIAPTVEIPSETPDPHLIENVVYPPAEKKSLSKLSIATLAFSVAALLFFAILVRLPVNRQLEVATLKDSINARWGASETIPQKGDRLMTGSRHSLLGDGFVSLQFDSNAAVTIEGPAEFEIISDDRIKLHYGQLYSIVPQEAIGFSVATPNSMIIDLGTQFGVGVDFRGNTALHVNKGKTMLISGENQSKKSQEVPAGLARKVSTGSMEVSEIPCESTSFVRQIDSTTNMIWRGESEIDLTDMFCGGNGLGTSTTDKSINPVTGELVDFIHEDRKGSGEYILIPERRYVDGVFVPDGNQGSVVVSSEDHVFTECPPTNNIYYFDIHKGLEVDRLSFEGVQPDMRPSDNSPQSIMLHANLGITFDLRAIRNDYPLLNIDGFKTWTGISENADRQGNADVWVLVDGEIRYSKKQINEKGRPYQVQVELKPSDRFLTLIATDGGDKDLPVVEQRATDSDWCLFVEPKLITSVDD</sequence>
<dbReference type="STRING" id="1936003.STSP2_02293"/>
<keyword evidence="1" id="KW-0812">Transmembrane</keyword>
<organism evidence="2 3">
    <name type="scientific">Anaerohalosphaera lusitana</name>
    <dbReference type="NCBI Taxonomy" id="1936003"/>
    <lineage>
        <taxon>Bacteria</taxon>
        <taxon>Pseudomonadati</taxon>
        <taxon>Planctomycetota</taxon>
        <taxon>Phycisphaerae</taxon>
        <taxon>Sedimentisphaerales</taxon>
        <taxon>Anaerohalosphaeraceae</taxon>
        <taxon>Anaerohalosphaera</taxon>
    </lineage>
</organism>
<dbReference type="KEGG" id="alus:STSP2_02293"/>
<name>A0A1U9NNL3_9BACT</name>
<accession>A0A1U9NNL3</accession>
<dbReference type="AlphaFoldDB" id="A0A1U9NNL3"/>
<dbReference type="RefSeq" id="WP_146662635.1">
    <property type="nucleotide sequence ID" value="NZ_CP019791.1"/>
</dbReference>
<dbReference type="OrthoDB" id="265762at2"/>
<evidence type="ECO:0000313" key="2">
    <source>
        <dbReference type="EMBL" id="AQT69106.1"/>
    </source>
</evidence>
<dbReference type="InterPro" id="IPR008979">
    <property type="entry name" value="Galactose-bd-like_sf"/>
</dbReference>
<dbReference type="PANTHER" id="PTHR30273:SF2">
    <property type="entry name" value="PROTEIN FECR"/>
    <property type="match status" value="1"/>
</dbReference>
<dbReference type="SUPFAM" id="SSF49785">
    <property type="entry name" value="Galactose-binding domain-like"/>
    <property type="match status" value="1"/>
</dbReference>
<reference evidence="3" key="1">
    <citation type="submission" date="2017-02" db="EMBL/GenBank/DDBJ databases">
        <title>Comparative genomics and description of representatives of a novel lineage of planctomycetes thriving in anoxic sediments.</title>
        <authorList>
            <person name="Spring S."/>
            <person name="Bunk B."/>
            <person name="Sproer C."/>
        </authorList>
    </citation>
    <scope>NUCLEOTIDE SEQUENCE [LARGE SCALE GENOMIC DNA]</scope>
    <source>
        <strain evidence="3">ST-NAGAB-D1</strain>
    </source>
</reference>
<keyword evidence="1" id="KW-0472">Membrane</keyword>
<dbReference type="GO" id="GO:0016989">
    <property type="term" value="F:sigma factor antagonist activity"/>
    <property type="evidence" value="ECO:0007669"/>
    <property type="project" value="TreeGrafter"/>
</dbReference>
<evidence type="ECO:0000256" key="1">
    <source>
        <dbReference type="SAM" id="Phobius"/>
    </source>
</evidence>